<dbReference type="EMBL" id="MEYV01000011">
    <property type="protein sequence ID" value="OGD40154.1"/>
    <property type="molecule type" value="Genomic_DNA"/>
</dbReference>
<comment type="caution">
    <text evidence="3">The sequence shown here is derived from an EMBL/GenBank/DDBJ whole genome shotgun (WGS) entry which is preliminary data.</text>
</comment>
<dbReference type="InterPro" id="IPR003488">
    <property type="entry name" value="DprA"/>
</dbReference>
<evidence type="ECO:0000256" key="1">
    <source>
        <dbReference type="ARBA" id="ARBA00006525"/>
    </source>
</evidence>
<dbReference type="InterPro" id="IPR057666">
    <property type="entry name" value="DrpA_SLOG"/>
</dbReference>
<dbReference type="PANTHER" id="PTHR43022:SF1">
    <property type="entry name" value="PROTEIN SMF"/>
    <property type="match status" value="1"/>
</dbReference>
<dbReference type="Pfam" id="PF02481">
    <property type="entry name" value="DNA_processg_A"/>
    <property type="match status" value="1"/>
</dbReference>
<evidence type="ECO:0000259" key="2">
    <source>
        <dbReference type="Pfam" id="PF02481"/>
    </source>
</evidence>
<comment type="similarity">
    <text evidence="1">Belongs to the DprA/Smf family.</text>
</comment>
<dbReference type="SUPFAM" id="SSF102405">
    <property type="entry name" value="MCP/YpsA-like"/>
    <property type="match status" value="1"/>
</dbReference>
<organism evidence="3 4">
    <name type="scientific">Candidatus Azambacteria bacterium RIFCSPLOWO2_02_FULL_44_14</name>
    <dbReference type="NCBI Taxonomy" id="1797306"/>
    <lineage>
        <taxon>Bacteria</taxon>
        <taxon>Candidatus Azamiibacteriota</taxon>
    </lineage>
</organism>
<dbReference type="NCBIfam" id="TIGR00732">
    <property type="entry name" value="dprA"/>
    <property type="match status" value="1"/>
</dbReference>
<dbReference type="Gene3D" id="3.40.50.450">
    <property type="match status" value="1"/>
</dbReference>
<dbReference type="Proteomes" id="UP000177197">
    <property type="component" value="Unassembled WGS sequence"/>
</dbReference>
<feature type="domain" description="Smf/DprA SLOG" evidence="2">
    <location>
        <begin position="8"/>
        <end position="219"/>
    </location>
</feature>
<name>A0A1F5CBD3_9BACT</name>
<sequence>MRGKENFKIIKFTDKDYPFLLKETVLPPQLLYVRGSIEPRDKNAVAIVGARIATSEGLKNAYELAFQLAGAGVTIVSGLAQGIDTEAHKGALDAGGRTIAVLGTGVDVIYPTSNIKLAKRILDEDCGVIISEFSPGTPALPHHFPQRNRIISGLSLGTVVVEAREKSGALITANFALEQNRDVFAVPGPIGRPTSYGPNRLIKEGAKIVTDARDIMEELGFKIVTSDKQQVTGRFDNLAEDELKIATILANEPKTAEELIQENKITASQMNILISMLEIKGIIRKVGGKYTVK</sequence>
<dbReference type="PANTHER" id="PTHR43022">
    <property type="entry name" value="PROTEIN SMF"/>
    <property type="match status" value="1"/>
</dbReference>
<proteinExistence type="inferred from homology"/>
<accession>A0A1F5CBD3</accession>
<dbReference type="GO" id="GO:0009294">
    <property type="term" value="P:DNA-mediated transformation"/>
    <property type="evidence" value="ECO:0007669"/>
    <property type="project" value="InterPro"/>
</dbReference>
<evidence type="ECO:0000313" key="4">
    <source>
        <dbReference type="Proteomes" id="UP000177197"/>
    </source>
</evidence>
<gene>
    <name evidence="3" type="ORF">A3I30_02705</name>
</gene>
<dbReference type="AlphaFoldDB" id="A0A1F5CBD3"/>
<protein>
    <submittedName>
        <fullName evidence="3">DNA protecting protein DprA</fullName>
    </submittedName>
</protein>
<evidence type="ECO:0000313" key="3">
    <source>
        <dbReference type="EMBL" id="OGD40154.1"/>
    </source>
</evidence>
<reference evidence="3 4" key="1">
    <citation type="journal article" date="2016" name="Nat. Commun.">
        <title>Thousands of microbial genomes shed light on interconnected biogeochemical processes in an aquifer system.</title>
        <authorList>
            <person name="Anantharaman K."/>
            <person name="Brown C.T."/>
            <person name="Hug L.A."/>
            <person name="Sharon I."/>
            <person name="Castelle C.J."/>
            <person name="Probst A.J."/>
            <person name="Thomas B.C."/>
            <person name="Singh A."/>
            <person name="Wilkins M.J."/>
            <person name="Karaoz U."/>
            <person name="Brodie E.L."/>
            <person name="Williams K.H."/>
            <person name="Hubbard S.S."/>
            <person name="Banfield J.F."/>
        </authorList>
    </citation>
    <scope>NUCLEOTIDE SEQUENCE [LARGE SCALE GENOMIC DNA]</scope>
</reference>